<accession>A0A161R819</accession>
<evidence type="ECO:0000256" key="1">
    <source>
        <dbReference type="ARBA" id="ARBA00001933"/>
    </source>
</evidence>
<dbReference type="AlphaFoldDB" id="A0A161R819"/>
<protein>
    <recommendedName>
        <fullName evidence="3">aspartate transaminase</fullName>
        <ecNumber evidence="3">2.6.1.1</ecNumber>
    </recommendedName>
</protein>
<comment type="catalytic activity">
    <reaction evidence="7">
        <text>L-aspartate + 2-oxoglutarate = oxaloacetate + L-glutamate</text>
        <dbReference type="Rhea" id="RHEA:21824"/>
        <dbReference type="ChEBI" id="CHEBI:16452"/>
        <dbReference type="ChEBI" id="CHEBI:16810"/>
        <dbReference type="ChEBI" id="CHEBI:29985"/>
        <dbReference type="ChEBI" id="CHEBI:29991"/>
        <dbReference type="EC" id="2.6.1.1"/>
    </reaction>
</comment>
<dbReference type="EMBL" id="LPZR01000023">
    <property type="protein sequence ID" value="KYO57443.1"/>
    <property type="molecule type" value="Genomic_DNA"/>
</dbReference>
<dbReference type="GO" id="GO:0006520">
    <property type="term" value="P:amino acid metabolic process"/>
    <property type="evidence" value="ECO:0007669"/>
    <property type="project" value="InterPro"/>
</dbReference>
<dbReference type="Pfam" id="PF00155">
    <property type="entry name" value="Aminotran_1_2"/>
    <property type="match status" value="1"/>
</dbReference>
<name>A0A161R819_9PROT</name>
<dbReference type="InterPro" id="IPR004839">
    <property type="entry name" value="Aminotransferase_I/II_large"/>
</dbReference>
<organism evidence="9 10">
    <name type="scientific">Tistrella mobilis</name>
    <dbReference type="NCBI Taxonomy" id="171437"/>
    <lineage>
        <taxon>Bacteria</taxon>
        <taxon>Pseudomonadati</taxon>
        <taxon>Pseudomonadota</taxon>
        <taxon>Alphaproteobacteria</taxon>
        <taxon>Geminicoccales</taxon>
        <taxon>Geminicoccaceae</taxon>
        <taxon>Tistrella</taxon>
    </lineage>
</organism>
<dbReference type="SUPFAM" id="SSF53383">
    <property type="entry name" value="PLP-dependent transferases"/>
    <property type="match status" value="1"/>
</dbReference>
<dbReference type="GeneID" id="97243980"/>
<feature type="domain" description="Aminotransferase class I/classII large" evidence="8">
    <location>
        <begin position="43"/>
        <end position="392"/>
    </location>
</feature>
<dbReference type="CDD" id="cd00609">
    <property type="entry name" value="AAT_like"/>
    <property type="match status" value="1"/>
</dbReference>
<comment type="similarity">
    <text evidence="2">Belongs to the class-I pyridoxal-phosphate-dependent aminotransferase family.</text>
</comment>
<evidence type="ECO:0000256" key="2">
    <source>
        <dbReference type="ARBA" id="ARBA00007441"/>
    </source>
</evidence>
<sequence>MSGHESGANTGVAGRLGLSARVAAMPTNQIADIADLAREDPSVIRLWIGEGDLPTPDFIRVAAEQAMQAGQTRYTYAHGLPALRRALADYHARHWGVAVDPGRFSVTAGGVQAMMQAFQAILEPGDEVIAPVPTWPNLDAIVRINHGKMVPVPFRVNDGRFSLDLDDLVAAIGPRTRAIAINSPSNPTGWVMPREQMAELVRIARARGLWIFSDEVYGLFVDGDRPAPSFLEVTEPDDRLLVTNTFSKNWCMTGWRAGWVIFPDGMSRVFENLSQYNTTGVATFIQQAAISALNEGDPGVRALVARTMAARDVLLDALAGIPEITVVKPEGGFYLFFGVRGMNDAFSTAVRILREAGVGLAPGSAFGPGGSGYLRLCFAIDPALAAEAARRLDAFFAGTRET</sequence>
<dbReference type="Gene3D" id="3.40.640.10">
    <property type="entry name" value="Type I PLP-dependent aspartate aminotransferase-like (Major domain)"/>
    <property type="match status" value="1"/>
</dbReference>
<evidence type="ECO:0000313" key="9">
    <source>
        <dbReference type="EMBL" id="KYO57443.1"/>
    </source>
</evidence>
<dbReference type="InterPro" id="IPR015424">
    <property type="entry name" value="PyrdxlP-dep_Trfase"/>
</dbReference>
<keyword evidence="6" id="KW-0663">Pyridoxal phosphate</keyword>
<dbReference type="PANTHER" id="PTHR46383">
    <property type="entry name" value="ASPARTATE AMINOTRANSFERASE"/>
    <property type="match status" value="1"/>
</dbReference>
<evidence type="ECO:0000256" key="3">
    <source>
        <dbReference type="ARBA" id="ARBA00012753"/>
    </source>
</evidence>
<dbReference type="InterPro" id="IPR015421">
    <property type="entry name" value="PyrdxlP-dep_Trfase_major"/>
</dbReference>
<evidence type="ECO:0000313" key="10">
    <source>
        <dbReference type="Proteomes" id="UP000075787"/>
    </source>
</evidence>
<dbReference type="NCBIfam" id="NF004770">
    <property type="entry name" value="PRK06108.1"/>
    <property type="match status" value="1"/>
</dbReference>
<dbReference type="OrthoDB" id="9763453at2"/>
<evidence type="ECO:0000256" key="4">
    <source>
        <dbReference type="ARBA" id="ARBA00022576"/>
    </source>
</evidence>
<dbReference type="GO" id="GO:0004069">
    <property type="term" value="F:L-aspartate:2-oxoglutarate aminotransferase activity"/>
    <property type="evidence" value="ECO:0007669"/>
    <property type="project" value="UniProtKB-EC"/>
</dbReference>
<evidence type="ECO:0000259" key="8">
    <source>
        <dbReference type="Pfam" id="PF00155"/>
    </source>
</evidence>
<evidence type="ECO:0000256" key="7">
    <source>
        <dbReference type="ARBA" id="ARBA00049185"/>
    </source>
</evidence>
<dbReference type="Proteomes" id="UP000075787">
    <property type="component" value="Unassembled WGS sequence"/>
</dbReference>
<evidence type="ECO:0000256" key="6">
    <source>
        <dbReference type="ARBA" id="ARBA00022898"/>
    </source>
</evidence>
<dbReference type="PANTHER" id="PTHR46383:SF1">
    <property type="entry name" value="ASPARTATE AMINOTRANSFERASE"/>
    <property type="match status" value="1"/>
</dbReference>
<comment type="caution">
    <text evidence="9">The sequence shown here is derived from an EMBL/GenBank/DDBJ whole genome shotgun (WGS) entry which is preliminary data.</text>
</comment>
<reference evidence="9 10" key="1">
    <citation type="submission" date="2015-12" db="EMBL/GenBank/DDBJ databases">
        <title>Genome sequence of Tistrella mobilis MCCC 1A02139.</title>
        <authorList>
            <person name="Lu L."/>
            <person name="Lai Q."/>
            <person name="Shao Z."/>
            <person name="Qian P."/>
        </authorList>
    </citation>
    <scope>NUCLEOTIDE SEQUENCE [LARGE SCALE GENOMIC DNA]</scope>
    <source>
        <strain evidence="9 10">MCCC 1A02139</strain>
    </source>
</reference>
<keyword evidence="4 9" id="KW-0032">Aminotransferase</keyword>
<comment type="cofactor">
    <cofactor evidence="1">
        <name>pyridoxal 5'-phosphate</name>
        <dbReference type="ChEBI" id="CHEBI:597326"/>
    </cofactor>
</comment>
<proteinExistence type="inferred from homology"/>
<dbReference type="RefSeq" id="WP_062761542.1">
    <property type="nucleotide sequence ID" value="NZ_CP121045.1"/>
</dbReference>
<dbReference type="InterPro" id="IPR050596">
    <property type="entry name" value="AspAT/PAT-like"/>
</dbReference>
<dbReference type="GO" id="GO:0030170">
    <property type="term" value="F:pyridoxal phosphate binding"/>
    <property type="evidence" value="ECO:0007669"/>
    <property type="project" value="InterPro"/>
</dbReference>
<dbReference type="EC" id="2.6.1.1" evidence="3"/>
<gene>
    <name evidence="9" type="ORF">AUP44_20280</name>
</gene>
<keyword evidence="5 9" id="KW-0808">Transferase</keyword>
<evidence type="ECO:0000256" key="5">
    <source>
        <dbReference type="ARBA" id="ARBA00022679"/>
    </source>
</evidence>